<dbReference type="STRING" id="109895.A0A507EG18"/>
<dbReference type="EMBL" id="QEAQ01000003">
    <property type="protein sequence ID" value="TPX62377.1"/>
    <property type="molecule type" value="Genomic_DNA"/>
</dbReference>
<feature type="compositionally biased region" description="Basic and acidic residues" evidence="4">
    <location>
        <begin position="253"/>
        <end position="273"/>
    </location>
</feature>
<reference evidence="5 6" key="1">
    <citation type="journal article" date="2019" name="Sci. Rep.">
        <title>Comparative genomics of chytrid fungi reveal insights into the obligate biotrophic and pathogenic lifestyle of Synchytrium endobioticum.</title>
        <authorList>
            <person name="van de Vossenberg B.T.L.H."/>
            <person name="Warris S."/>
            <person name="Nguyen H.D.T."/>
            <person name="van Gent-Pelzer M.P.E."/>
            <person name="Joly D.L."/>
            <person name="van de Geest H.C."/>
            <person name="Bonants P.J.M."/>
            <person name="Smith D.S."/>
            <person name="Levesque C.A."/>
            <person name="van der Lee T.A.J."/>
        </authorList>
    </citation>
    <scope>NUCLEOTIDE SEQUENCE [LARGE SCALE GENOMIC DNA]</scope>
    <source>
        <strain evidence="5 6">CBS 809.83</strain>
    </source>
</reference>
<dbReference type="PANTHER" id="PTHR13486:SF2">
    <property type="entry name" value="SPLICING FACTOR C9ORF78"/>
    <property type="match status" value="1"/>
</dbReference>
<evidence type="ECO:0000313" key="6">
    <source>
        <dbReference type="Proteomes" id="UP000318582"/>
    </source>
</evidence>
<sequence>MPQGMLRKWTGTLLVLREALELRKFRRRAPGMDLADLNRGDTSRRGGKKDKPAAADADNDDPWKLKSGGGLINMDQVRGMTFGGDDADKATTTAGGGFATESNAMDTERHMREYIEKEMRKRRGDDGGAAGPSGGTETTDSKDPHDELFQIPDHLKTISAPVSEGNVTLSTSMLTAIPEIDLGITSKLKNIEETEKAKRKLIERNTSVMADKLKMGGGTEVASERYWTGHKYQQRRDDDRDQGAANNGAGGERNQDGSKKKFDRRTMATDEMVMERFKKRIRRG</sequence>
<dbReference type="GO" id="GO:0005681">
    <property type="term" value="C:spliceosomal complex"/>
    <property type="evidence" value="ECO:0007669"/>
    <property type="project" value="TreeGrafter"/>
</dbReference>
<comment type="similarity">
    <text evidence="2">Belongs to the TLS1 family.</text>
</comment>
<proteinExistence type="inferred from homology"/>
<feature type="region of interest" description="Disordered" evidence="4">
    <location>
        <begin position="33"/>
        <end position="70"/>
    </location>
</feature>
<dbReference type="InterPro" id="IPR010756">
    <property type="entry name" value="Tls1-like"/>
</dbReference>
<evidence type="ECO:0000256" key="2">
    <source>
        <dbReference type="ARBA" id="ARBA00007643"/>
    </source>
</evidence>
<comment type="subcellular location">
    <subcellularLocation>
        <location evidence="1">Nucleus</location>
    </subcellularLocation>
</comment>
<evidence type="ECO:0000256" key="3">
    <source>
        <dbReference type="ARBA" id="ARBA00023242"/>
    </source>
</evidence>
<dbReference type="AlphaFoldDB" id="A0A507EG18"/>
<evidence type="ECO:0000256" key="4">
    <source>
        <dbReference type="SAM" id="MobiDB-lite"/>
    </source>
</evidence>
<dbReference type="PANTHER" id="PTHR13486">
    <property type="entry name" value="TELOMERE LENGTH AND SILENCING PROTEIN 1 TLS1 FAMILY MEMBER"/>
    <property type="match status" value="1"/>
</dbReference>
<feature type="region of interest" description="Disordered" evidence="4">
    <location>
        <begin position="225"/>
        <end position="273"/>
    </location>
</feature>
<keyword evidence="3" id="KW-0539">Nucleus</keyword>
<comment type="caution">
    <text evidence="5">The sequence shown here is derived from an EMBL/GenBank/DDBJ whole genome shotgun (WGS) entry which is preliminary data.</text>
</comment>
<name>A0A507EG18_9FUNG</name>
<gene>
    <name evidence="5" type="ORF">PhCBS80983_g00524</name>
</gene>
<evidence type="ECO:0000313" key="5">
    <source>
        <dbReference type="EMBL" id="TPX62377.1"/>
    </source>
</evidence>
<dbReference type="GO" id="GO:0000398">
    <property type="term" value="P:mRNA splicing, via spliceosome"/>
    <property type="evidence" value="ECO:0007669"/>
    <property type="project" value="TreeGrafter"/>
</dbReference>
<keyword evidence="6" id="KW-1185">Reference proteome</keyword>
<organism evidence="5 6">
    <name type="scientific">Powellomyces hirtus</name>
    <dbReference type="NCBI Taxonomy" id="109895"/>
    <lineage>
        <taxon>Eukaryota</taxon>
        <taxon>Fungi</taxon>
        <taxon>Fungi incertae sedis</taxon>
        <taxon>Chytridiomycota</taxon>
        <taxon>Chytridiomycota incertae sedis</taxon>
        <taxon>Chytridiomycetes</taxon>
        <taxon>Spizellomycetales</taxon>
        <taxon>Powellomycetaceae</taxon>
        <taxon>Powellomyces</taxon>
    </lineage>
</organism>
<protein>
    <submittedName>
        <fullName evidence="5">Uncharacterized protein</fullName>
    </submittedName>
</protein>
<dbReference type="Pfam" id="PF07052">
    <property type="entry name" value="Hep_59"/>
    <property type="match status" value="1"/>
</dbReference>
<dbReference type="Proteomes" id="UP000318582">
    <property type="component" value="Unassembled WGS sequence"/>
</dbReference>
<evidence type="ECO:0000256" key="1">
    <source>
        <dbReference type="ARBA" id="ARBA00004123"/>
    </source>
</evidence>
<feature type="compositionally biased region" description="Basic and acidic residues" evidence="4">
    <location>
        <begin position="36"/>
        <end position="53"/>
    </location>
</feature>
<feature type="region of interest" description="Disordered" evidence="4">
    <location>
        <begin position="118"/>
        <end position="147"/>
    </location>
</feature>
<accession>A0A507EG18</accession>